<reference evidence="2" key="1">
    <citation type="journal article" date="2012" name="Nat. Biotechnol.">
        <title>Reference genome sequence of the model plant Setaria.</title>
        <authorList>
            <person name="Bennetzen J.L."/>
            <person name="Schmutz J."/>
            <person name="Wang H."/>
            <person name="Percifield R."/>
            <person name="Hawkins J."/>
            <person name="Pontaroli A.C."/>
            <person name="Estep M."/>
            <person name="Feng L."/>
            <person name="Vaughn J.N."/>
            <person name="Grimwood J."/>
            <person name="Jenkins J."/>
            <person name="Barry K."/>
            <person name="Lindquist E."/>
            <person name="Hellsten U."/>
            <person name="Deshpande S."/>
            <person name="Wang X."/>
            <person name="Wu X."/>
            <person name="Mitros T."/>
            <person name="Triplett J."/>
            <person name="Yang X."/>
            <person name="Ye C.Y."/>
            <person name="Mauro-Herrera M."/>
            <person name="Wang L."/>
            <person name="Li P."/>
            <person name="Sharma M."/>
            <person name="Sharma R."/>
            <person name="Ronald P.C."/>
            <person name="Panaud O."/>
            <person name="Kellogg E.A."/>
            <person name="Brutnell T.P."/>
            <person name="Doust A.N."/>
            <person name="Tuskan G.A."/>
            <person name="Rokhsar D."/>
            <person name="Devos K.M."/>
        </authorList>
    </citation>
    <scope>NUCLEOTIDE SEQUENCE [LARGE SCALE GENOMIC DNA]</scope>
    <source>
        <strain evidence="2">Yugu1</strain>
    </source>
</reference>
<feature type="region of interest" description="Disordered" evidence="1">
    <location>
        <begin position="1"/>
        <end position="36"/>
    </location>
</feature>
<proteinExistence type="predicted"/>
<sequence>MAAEAQAAASARTAAHSRGSDRGGGGGGRARLAQTALSLSSGASAVTHDSLFHAGRKEGSDGRRNVHPRGAGLLGRLVAATSFSLRLSTSSCLGHGGSASYSVTASQSSSRRGSDPQRQRGGVGMRDGAAAALRGAGCGLRQRSRGAEGLCSGPAVEAKKEGES</sequence>
<protein>
    <submittedName>
        <fullName evidence="2">Uncharacterized protein</fullName>
    </submittedName>
</protein>
<feature type="compositionally biased region" description="Basic and acidic residues" evidence="1">
    <location>
        <begin position="55"/>
        <end position="64"/>
    </location>
</feature>
<reference evidence="2" key="2">
    <citation type="submission" date="2015-07" db="EMBL/GenBank/DDBJ databases">
        <authorList>
            <person name="Noorani M."/>
        </authorList>
    </citation>
    <scope>NUCLEOTIDE SEQUENCE</scope>
    <source>
        <strain evidence="2">Yugu1</strain>
    </source>
</reference>
<gene>
    <name evidence="2" type="ORF">SETIT_9G504500v2</name>
</gene>
<organism evidence="2">
    <name type="scientific">Setaria italica</name>
    <name type="common">Foxtail millet</name>
    <name type="synonym">Panicum italicum</name>
    <dbReference type="NCBI Taxonomy" id="4555"/>
    <lineage>
        <taxon>Eukaryota</taxon>
        <taxon>Viridiplantae</taxon>
        <taxon>Streptophyta</taxon>
        <taxon>Embryophyta</taxon>
        <taxon>Tracheophyta</taxon>
        <taxon>Spermatophyta</taxon>
        <taxon>Magnoliopsida</taxon>
        <taxon>Liliopsida</taxon>
        <taxon>Poales</taxon>
        <taxon>Poaceae</taxon>
        <taxon>PACMAD clade</taxon>
        <taxon>Panicoideae</taxon>
        <taxon>Panicodae</taxon>
        <taxon>Paniceae</taxon>
        <taxon>Cenchrinae</taxon>
        <taxon>Setaria</taxon>
    </lineage>
</organism>
<feature type="region of interest" description="Disordered" evidence="1">
    <location>
        <begin position="141"/>
        <end position="164"/>
    </location>
</feature>
<feature type="compositionally biased region" description="Low complexity" evidence="1">
    <location>
        <begin position="1"/>
        <end position="17"/>
    </location>
</feature>
<dbReference type="EMBL" id="CM003536">
    <property type="protein sequence ID" value="RCV46089.1"/>
    <property type="molecule type" value="Genomic_DNA"/>
</dbReference>
<accession>A0A368SUL6</accession>
<evidence type="ECO:0000256" key="1">
    <source>
        <dbReference type="SAM" id="MobiDB-lite"/>
    </source>
</evidence>
<evidence type="ECO:0000313" key="2">
    <source>
        <dbReference type="EMBL" id="RCV46089.1"/>
    </source>
</evidence>
<dbReference type="AlphaFoldDB" id="A0A368SUL6"/>
<feature type="compositionally biased region" description="Low complexity" evidence="1">
    <location>
        <begin position="98"/>
        <end position="111"/>
    </location>
</feature>
<feature type="region of interest" description="Disordered" evidence="1">
    <location>
        <begin position="91"/>
        <end position="128"/>
    </location>
</feature>
<name>A0A368SUL6_SETIT</name>
<feature type="region of interest" description="Disordered" evidence="1">
    <location>
        <begin position="50"/>
        <end position="69"/>
    </location>
</feature>